<comment type="caution">
    <text evidence="1">The sequence shown here is derived from an EMBL/GenBank/DDBJ whole genome shotgun (WGS) entry which is preliminary data.</text>
</comment>
<dbReference type="EMBL" id="JAAWVT010000001">
    <property type="protein sequence ID" value="NKG19807.1"/>
    <property type="molecule type" value="Genomic_DNA"/>
</dbReference>
<accession>A0ABX1G0R6</accession>
<evidence type="ECO:0000313" key="2">
    <source>
        <dbReference type="Proteomes" id="UP000746595"/>
    </source>
</evidence>
<dbReference type="Proteomes" id="UP000746595">
    <property type="component" value="Unassembled WGS sequence"/>
</dbReference>
<reference evidence="1 2" key="1">
    <citation type="submission" date="2020-04" db="EMBL/GenBank/DDBJ databases">
        <title>Paeniglutamicibacter sp. ANT13_2, a novel actinomycete isolated from sediment in Antarctica.</title>
        <authorList>
            <person name="Sakdapetsiri C."/>
            <person name="Pinyakong O."/>
        </authorList>
    </citation>
    <scope>NUCLEOTIDE SEQUENCE [LARGE SCALE GENOMIC DNA]</scope>
    <source>
        <strain evidence="1 2">ANT13_2</strain>
    </source>
</reference>
<evidence type="ECO:0000313" key="1">
    <source>
        <dbReference type="EMBL" id="NKG19807.1"/>
    </source>
</evidence>
<dbReference type="InterPro" id="IPR035897">
    <property type="entry name" value="Toll_tir_struct_dom_sf"/>
</dbReference>
<sequence>MAEVLHEWLPTVINSVEPWISSEGLRAGLKWNQQLEKELNGTSFGIIVATPRNQHAQWLNFEAGALSKKVGGAESRVAPLLIDFKKATDLVGPLASYQATMPTREGFHDLVASINEALGEDSRSVELLDRGFNVCWPALESKLAEVNDKYEDEADLVALPDPVVPRSPEDMLSEILETIRDMNRSDTRLKNAIDDRRISSISHNVSSAKSRKRGGRLGAVTEALESLGYSTMGAQQLLDGTTVIFLPQKMSDDEEGTVFDFLSNRDLVSGPVRFEYIDPSGPSNQRLRVPTDPTS</sequence>
<organism evidence="1 2">
    <name type="scientific">Paeniglutamicibacter terrestris</name>
    <dbReference type="NCBI Taxonomy" id="2723403"/>
    <lineage>
        <taxon>Bacteria</taxon>
        <taxon>Bacillati</taxon>
        <taxon>Actinomycetota</taxon>
        <taxon>Actinomycetes</taxon>
        <taxon>Micrococcales</taxon>
        <taxon>Micrococcaceae</taxon>
        <taxon>Paeniglutamicibacter</taxon>
    </lineage>
</organism>
<name>A0ABX1G0R6_9MICC</name>
<evidence type="ECO:0008006" key="3">
    <source>
        <dbReference type="Google" id="ProtNLM"/>
    </source>
</evidence>
<dbReference type="Gene3D" id="3.40.50.10140">
    <property type="entry name" value="Toll/interleukin-1 receptor homology (TIR) domain"/>
    <property type="match status" value="1"/>
</dbReference>
<keyword evidence="2" id="KW-1185">Reference proteome</keyword>
<proteinExistence type="predicted"/>
<gene>
    <name evidence="1" type="ORF">HED64_03660</name>
</gene>
<protein>
    <recommendedName>
        <fullName evidence="3">TIR domain-containing protein</fullName>
    </recommendedName>
</protein>